<evidence type="ECO:0000256" key="6">
    <source>
        <dbReference type="ARBA" id="ARBA00022756"/>
    </source>
</evidence>
<evidence type="ECO:0000256" key="1">
    <source>
        <dbReference type="ARBA" id="ARBA00001933"/>
    </source>
</evidence>
<dbReference type="InterPro" id="IPR015421">
    <property type="entry name" value="PyrdxlP-dep_Trfase_major"/>
</dbReference>
<evidence type="ECO:0000256" key="4">
    <source>
        <dbReference type="ARBA" id="ARBA00022679"/>
    </source>
</evidence>
<name>A0A4D6YK87_9GAMM</name>
<comment type="subunit">
    <text evidence="9">Homodimer.</text>
</comment>
<dbReference type="CDD" id="cd00610">
    <property type="entry name" value="OAT_like"/>
    <property type="match status" value="1"/>
</dbReference>
<dbReference type="Gene3D" id="3.40.640.10">
    <property type="entry name" value="Type I PLP-dependent aspartate aminotransferase-like (Major domain)"/>
    <property type="match status" value="1"/>
</dbReference>
<feature type="binding site" evidence="9">
    <location>
        <position position="273"/>
    </location>
    <ligand>
        <name>substrate</name>
    </ligand>
</feature>
<dbReference type="InterPro" id="IPR015424">
    <property type="entry name" value="PyrdxlP-dep_Trfase"/>
</dbReference>
<protein>
    <recommendedName>
        <fullName evidence="9">Adenosylmethionine-8-amino-7-oxononanoate aminotransferase</fullName>
        <ecNumber evidence="9">2.6.1.62</ecNumber>
    </recommendedName>
    <alternativeName>
        <fullName evidence="9">7,8-diamino-pelargonic acid aminotransferase</fullName>
        <shortName evidence="9">DAPA AT</shortName>
        <shortName evidence="9">DAPA aminotransferase</shortName>
    </alternativeName>
    <alternativeName>
        <fullName evidence="9">7,8-diaminononanoate synthase</fullName>
        <shortName evidence="9">DANS</shortName>
    </alternativeName>
    <alternativeName>
        <fullName evidence="9">Diaminopelargonic acid synthase</fullName>
    </alternativeName>
</protein>
<feature type="binding site" evidence="9">
    <location>
        <position position="244"/>
    </location>
    <ligand>
        <name>pyridoxal 5'-phosphate</name>
        <dbReference type="ChEBI" id="CHEBI:597326"/>
    </ligand>
</feature>
<dbReference type="NCBIfam" id="TIGR00508">
    <property type="entry name" value="bioA"/>
    <property type="match status" value="1"/>
</dbReference>
<comment type="similarity">
    <text evidence="9">Belongs to the class-III pyridoxal-phosphate-dependent aminotransferase family. BioA subfamily.</text>
</comment>
<evidence type="ECO:0000313" key="10">
    <source>
        <dbReference type="EMBL" id="QCI26364.1"/>
    </source>
</evidence>
<sequence>MNQYLQFNFKHIWHPYDSMTTPFPCYMVHNAHGIYLNLINGVKIIDGMSSWWSAIHGYNHPRLNMALKNQIDKMSHVMFGGITHLPAIQLCQKLISILPKQLECIFLADSGSVSIEVAMKVALQYSNVLNKHKKVFLTIRNGYHGDTFSAMSVCDPDNSIHNLYFKFLPKNLFAYSPTSSFLGQWKHSDINSFLNLLITHKSIIAAVILEPIVQGVGGMKFYHAEYLKQVRFLCDKHQILLIIDEIATGFGRTGKMFAYEHAKIIPDIVCLGKALTGGTMTLSAMVTKREIANVISNHEPYKLMHGPTFMGNPLACSVACENINILQEGMWKKQIYNIEKQLKKELLPLMNHPYVFDVRILGGIAVVECKYIINVKLMQKFFVDHGVWIKPFKKLIYLTPPYIIDSVSLAKLIHAIQYAIHNKLLFLK</sequence>
<keyword evidence="4 9" id="KW-0808">Transferase</keyword>
<comment type="function">
    <text evidence="9">Catalyzes the transfer of the alpha-amino group from S-adenosyl-L-methionine (SAM) to 7-keto-8-aminopelargonic acid (KAPA) to form 7,8-diaminopelargonic acid (DAPA). It is the only aminotransferase known to utilize SAM as an amino donor.</text>
</comment>
<feature type="site" description="Participates in the substrate recognition with KAPA and in a stacking interaction with the adenine ring of SAM" evidence="9">
    <location>
        <position position="16"/>
    </location>
</feature>
<feature type="binding site" evidence="9">
    <location>
        <begin position="111"/>
        <end position="112"/>
    </location>
    <ligand>
        <name>pyridoxal 5'-phosphate</name>
        <dbReference type="ChEBI" id="CHEBI:597326"/>
    </ligand>
</feature>
<dbReference type="Proteomes" id="UP000298636">
    <property type="component" value="Chromosome"/>
</dbReference>
<comment type="cofactor">
    <cofactor evidence="1 9">
        <name>pyridoxal 5'-phosphate</name>
        <dbReference type="ChEBI" id="CHEBI:597326"/>
    </cofactor>
</comment>
<reference evidence="10 11" key="1">
    <citation type="submission" date="2018-10" db="EMBL/GenBank/DDBJ databases">
        <title>Comparative functional genomics of the obligate endosymbiont Buchnera aphidicola.</title>
        <authorList>
            <person name="Chong R.A."/>
        </authorList>
    </citation>
    <scope>NUCLEOTIDE SEQUENCE [LARGE SCALE GENOMIC DNA]</scope>
    <source>
        <strain evidence="10 11">Ssp</strain>
    </source>
</reference>
<evidence type="ECO:0000256" key="8">
    <source>
        <dbReference type="ARBA" id="ARBA00048449"/>
    </source>
</evidence>
<feature type="modified residue" description="N6-(pyridoxal phosphate)lysine" evidence="9">
    <location>
        <position position="273"/>
    </location>
</feature>
<feature type="binding site" evidence="9">
    <location>
        <begin position="307"/>
        <end position="308"/>
    </location>
    <ligand>
        <name>pyridoxal 5'-phosphate</name>
        <dbReference type="ChEBI" id="CHEBI:597326"/>
    </ligand>
</feature>
<keyword evidence="9" id="KW-0963">Cytoplasm</keyword>
<dbReference type="RefSeq" id="WP_158351792.1">
    <property type="nucleotide sequence ID" value="NZ_CP032998.1"/>
</dbReference>
<evidence type="ECO:0000256" key="2">
    <source>
        <dbReference type="ARBA" id="ARBA00005063"/>
    </source>
</evidence>
<dbReference type="NCBIfam" id="NF005940">
    <property type="entry name" value="PRK07986.1"/>
    <property type="match status" value="1"/>
</dbReference>
<dbReference type="InterPro" id="IPR015422">
    <property type="entry name" value="PyrdxlP-dep_Trfase_small"/>
</dbReference>
<dbReference type="PROSITE" id="PS00600">
    <property type="entry name" value="AA_TRANSFER_CLASS_3"/>
    <property type="match status" value="1"/>
</dbReference>
<dbReference type="AlphaFoldDB" id="A0A4D6YK87"/>
<evidence type="ECO:0000256" key="3">
    <source>
        <dbReference type="ARBA" id="ARBA00022576"/>
    </source>
</evidence>
<dbReference type="InterPro" id="IPR005815">
    <property type="entry name" value="BioA"/>
</dbReference>
<feature type="binding site" evidence="9">
    <location>
        <position position="51"/>
    </location>
    <ligand>
        <name>substrate</name>
    </ligand>
</feature>
<keyword evidence="7 9" id="KW-0663">Pyridoxal phosphate</keyword>
<accession>A0A4D6YK87</accession>
<comment type="catalytic activity">
    <reaction evidence="8 9">
        <text>(8S)-8-amino-7-oxononanoate + S-adenosyl-L-methionine = S-adenosyl-4-methylsulfanyl-2-oxobutanoate + (7R,8S)-7,8-diammoniononanoate</text>
        <dbReference type="Rhea" id="RHEA:16861"/>
        <dbReference type="ChEBI" id="CHEBI:16490"/>
        <dbReference type="ChEBI" id="CHEBI:59789"/>
        <dbReference type="ChEBI" id="CHEBI:149468"/>
        <dbReference type="ChEBI" id="CHEBI:149469"/>
        <dbReference type="EC" id="2.6.1.62"/>
    </reaction>
</comment>
<dbReference type="HAMAP" id="MF_00834">
    <property type="entry name" value="BioA"/>
    <property type="match status" value="1"/>
</dbReference>
<dbReference type="EMBL" id="CP032998">
    <property type="protein sequence ID" value="QCI26364.1"/>
    <property type="molecule type" value="Genomic_DNA"/>
</dbReference>
<feature type="binding site" evidence="9">
    <location>
        <position position="306"/>
    </location>
    <ligand>
        <name>substrate</name>
    </ligand>
</feature>
<organism evidence="10 11">
    <name type="scientific">Buchnera aphidicola</name>
    <name type="common">Stegophylla sp.</name>
    <dbReference type="NCBI Taxonomy" id="2315800"/>
    <lineage>
        <taxon>Bacteria</taxon>
        <taxon>Pseudomonadati</taxon>
        <taxon>Pseudomonadota</taxon>
        <taxon>Gammaproteobacteria</taxon>
        <taxon>Enterobacterales</taxon>
        <taxon>Erwiniaceae</taxon>
        <taxon>Buchnera</taxon>
    </lineage>
</organism>
<keyword evidence="11" id="KW-1185">Reference proteome</keyword>
<evidence type="ECO:0000313" key="11">
    <source>
        <dbReference type="Proteomes" id="UP000298636"/>
    </source>
</evidence>
<dbReference type="UniPathway" id="UPA00078">
    <property type="reaction ID" value="UER00160"/>
</dbReference>
<comment type="subcellular location">
    <subcellularLocation>
        <location evidence="9">Cytoplasm</location>
    </subcellularLocation>
</comment>
<dbReference type="EC" id="2.6.1.62" evidence="9"/>
<dbReference type="FunFam" id="3.40.640.10:FF:000041">
    <property type="entry name" value="Adenosylmethionine-8-amino-7-oxononanoate aminotransferase"/>
    <property type="match status" value="1"/>
</dbReference>
<gene>
    <name evidence="9" type="primary">bioA</name>
    <name evidence="10" type="ORF">D9V79_00930</name>
</gene>
<dbReference type="Gene3D" id="3.90.1150.10">
    <property type="entry name" value="Aspartate Aminotransferase, domain 1"/>
    <property type="match status" value="1"/>
</dbReference>
<evidence type="ECO:0000256" key="9">
    <source>
        <dbReference type="HAMAP-Rule" id="MF_00834"/>
    </source>
</evidence>
<keyword evidence="6 9" id="KW-0093">Biotin biosynthesis</keyword>
<evidence type="ECO:0000256" key="5">
    <source>
        <dbReference type="ARBA" id="ARBA00022691"/>
    </source>
</evidence>
<evidence type="ECO:0000256" key="7">
    <source>
        <dbReference type="ARBA" id="ARBA00022898"/>
    </source>
</evidence>
<dbReference type="NCBIfam" id="NF004624">
    <property type="entry name" value="PRK05964.1"/>
    <property type="match status" value="1"/>
</dbReference>
<dbReference type="OrthoDB" id="9801052at2"/>
<comment type="caution">
    <text evidence="9">Lacks conserved residue(s) required for the propagation of feature annotation.</text>
</comment>
<proteinExistence type="inferred from homology"/>
<keyword evidence="5 9" id="KW-0949">S-adenosyl-L-methionine</keyword>
<dbReference type="Pfam" id="PF00202">
    <property type="entry name" value="Aminotran_3"/>
    <property type="match status" value="1"/>
</dbReference>
<dbReference type="GO" id="GO:0005737">
    <property type="term" value="C:cytoplasm"/>
    <property type="evidence" value="ECO:0007669"/>
    <property type="project" value="UniProtKB-SubCell"/>
</dbReference>
<dbReference type="PANTHER" id="PTHR42684:SF17">
    <property type="entry name" value="ADENOSYLMETHIONINE-8-AMINO-7-OXONONANOATE AMINOTRANSFERASE"/>
    <property type="match status" value="1"/>
</dbReference>
<comment type="pathway">
    <text evidence="2 9">Cofactor biosynthesis; biotin biosynthesis; 7,8-diaminononanoate from 8-amino-7-oxononanoate (SAM route): step 1/1.</text>
</comment>
<keyword evidence="3 9" id="KW-0032">Aminotransferase</keyword>
<dbReference type="SUPFAM" id="SSF53383">
    <property type="entry name" value="PLP-dependent transferases"/>
    <property type="match status" value="1"/>
</dbReference>
<dbReference type="GO" id="GO:0004015">
    <property type="term" value="F:adenosylmethionine-8-amino-7-oxononanoate transaminase activity"/>
    <property type="evidence" value="ECO:0007669"/>
    <property type="project" value="UniProtKB-UniRule"/>
</dbReference>
<feature type="binding site" evidence="9">
    <location>
        <position position="143"/>
    </location>
    <ligand>
        <name>substrate</name>
    </ligand>
</feature>
<dbReference type="GO" id="GO:0009102">
    <property type="term" value="P:biotin biosynthetic process"/>
    <property type="evidence" value="ECO:0007669"/>
    <property type="project" value="UniProtKB-UniRule"/>
</dbReference>
<dbReference type="InterPro" id="IPR049704">
    <property type="entry name" value="Aminotrans_3_PPA_site"/>
</dbReference>
<dbReference type="GO" id="GO:0030170">
    <property type="term" value="F:pyridoxal phosphate binding"/>
    <property type="evidence" value="ECO:0007669"/>
    <property type="project" value="UniProtKB-UniRule"/>
</dbReference>
<dbReference type="PANTHER" id="PTHR42684">
    <property type="entry name" value="ADENOSYLMETHIONINE-8-AMINO-7-OXONONANOATE AMINOTRANSFERASE"/>
    <property type="match status" value="1"/>
</dbReference>
<dbReference type="InterPro" id="IPR005814">
    <property type="entry name" value="Aminotrans_3"/>
</dbReference>